<feature type="domain" description="BBC1/AIM3 cysteine proteinase-fold" evidence="2">
    <location>
        <begin position="2"/>
        <end position="81"/>
    </location>
</feature>
<evidence type="ECO:0000313" key="4">
    <source>
        <dbReference type="Proteomes" id="UP000649328"/>
    </source>
</evidence>
<dbReference type="OrthoDB" id="207120at2759"/>
<evidence type="ECO:0000259" key="2">
    <source>
        <dbReference type="Pfam" id="PF25459"/>
    </source>
</evidence>
<organism evidence="3 4">
    <name type="scientific">Metschnikowia pulcherrima</name>
    <dbReference type="NCBI Taxonomy" id="27326"/>
    <lineage>
        <taxon>Eukaryota</taxon>
        <taxon>Fungi</taxon>
        <taxon>Dikarya</taxon>
        <taxon>Ascomycota</taxon>
        <taxon>Saccharomycotina</taxon>
        <taxon>Pichiomycetes</taxon>
        <taxon>Metschnikowiaceae</taxon>
        <taxon>Metschnikowia</taxon>
    </lineage>
</organism>
<comment type="caution">
    <text evidence="3">The sequence shown here is derived from an EMBL/GenBank/DDBJ whole genome shotgun (WGS) entry which is preliminary data.</text>
</comment>
<accession>A0A8H7LG25</accession>
<dbReference type="Pfam" id="PF25459">
    <property type="entry name" value="AIM3_BBC1_C"/>
    <property type="match status" value="1"/>
</dbReference>
<evidence type="ECO:0000256" key="1">
    <source>
        <dbReference type="SAM" id="MobiDB-lite"/>
    </source>
</evidence>
<keyword evidence="4" id="KW-1185">Reference proteome</keyword>
<dbReference type="EMBL" id="JACBPP010000002">
    <property type="protein sequence ID" value="KAF8003612.1"/>
    <property type="molecule type" value="Genomic_DNA"/>
</dbReference>
<proteinExistence type="predicted"/>
<protein>
    <recommendedName>
        <fullName evidence="2">BBC1/AIM3 cysteine proteinase-fold domain-containing protein</fullName>
    </recommendedName>
</protein>
<dbReference type="AlphaFoldDB" id="A0A8H7LG25"/>
<dbReference type="InterPro" id="IPR057402">
    <property type="entry name" value="AIM3_BBC1_C"/>
</dbReference>
<gene>
    <name evidence="3" type="ORF">HF325_001060</name>
</gene>
<reference evidence="3" key="1">
    <citation type="submission" date="2020-10" db="EMBL/GenBank/DDBJ databases">
        <title>The Whole-Genome Sequence of Metschnikowia persimmonesis, a Novel Endophytic Yeast Species Isolated from Medicinal Plant Diospyros kaki Thumb.</title>
        <authorList>
            <person name="Rahmat E."/>
            <person name="Kang Y."/>
        </authorList>
    </citation>
    <scope>NUCLEOTIDE SEQUENCE</scope>
    <source>
        <strain evidence="3">KIOM G15050</strain>
    </source>
</reference>
<feature type="region of interest" description="Disordered" evidence="1">
    <location>
        <begin position="46"/>
        <end position="93"/>
    </location>
</feature>
<evidence type="ECO:0000313" key="3">
    <source>
        <dbReference type="EMBL" id="KAF8003612.1"/>
    </source>
</evidence>
<name>A0A8H7LG25_9ASCO</name>
<sequence length="93" mass="10291">MLKPIGEKAFGATVYKNFNHNITKVDDIRPGNIICMRNTKCTSHKGLEGLGTKNRLSRRSAGEGSNISSAVIVEYDPKKKTKGRLPRTEKTES</sequence>
<dbReference type="Proteomes" id="UP000649328">
    <property type="component" value="Unassembled WGS sequence"/>
</dbReference>